<reference evidence="1" key="1">
    <citation type="submission" date="2024-07" db="EMBL/GenBank/DDBJ databases">
        <authorList>
            <person name="Bringhurst R.M."/>
            <person name="Homer T.E."/>
        </authorList>
    </citation>
    <scope>NUCLEOTIDE SEQUENCE</scope>
</reference>
<name>A0AB39CE63_9VIRU</name>
<organism evidence="1">
    <name type="scientific">Pseudomonas phage HRDY3</name>
    <dbReference type="NCBI Taxonomy" id="3236930"/>
    <lineage>
        <taxon>Viruses</taxon>
    </lineage>
</organism>
<sequence>MKDFLRSLKVYRWLVGGRWERWYHDPGHYVLWYQWDTEVEGQRPHPACKGQPIVEVYE</sequence>
<protein>
    <submittedName>
        <fullName evidence="1">Uncharacterized protein</fullName>
    </submittedName>
</protein>
<proteinExistence type="predicted"/>
<dbReference type="EMBL" id="PQ015379">
    <property type="protein sequence ID" value="XDJ15159.1"/>
    <property type="molecule type" value="Genomic_DNA"/>
</dbReference>
<evidence type="ECO:0000313" key="1">
    <source>
        <dbReference type="EMBL" id="XDJ15159.1"/>
    </source>
</evidence>
<accession>A0AB39CE63</accession>